<proteinExistence type="predicted"/>
<gene>
    <name evidence="2" type="ORF">KDK67_01035</name>
</gene>
<dbReference type="PANTHER" id="PTHR39639:SF1">
    <property type="entry name" value="DUF262 DOMAIN-CONTAINING PROTEIN"/>
    <property type="match status" value="1"/>
</dbReference>
<dbReference type="AlphaFoldDB" id="A0A9E4ZCW5"/>
<dbReference type="RefSeq" id="WP_250866990.1">
    <property type="nucleotide sequence ID" value="NZ_JAGSOI010000002.1"/>
</dbReference>
<dbReference type="InterPro" id="IPR004919">
    <property type="entry name" value="GmrSD_N"/>
</dbReference>
<reference evidence="2" key="2">
    <citation type="submission" date="2021-04" db="EMBL/GenBank/DDBJ databases">
        <authorList>
            <person name="Dong X."/>
        </authorList>
    </citation>
    <scope>NUCLEOTIDE SEQUENCE</scope>
    <source>
        <strain evidence="2">LLY</strain>
    </source>
</reference>
<evidence type="ECO:0000313" key="3">
    <source>
        <dbReference type="Proteomes" id="UP001056766"/>
    </source>
</evidence>
<sequence>MSNNVLNLYPIDYPFESLVQRVDKNKLKLDPHFQRVYKWNKDGEVKTSRFIESALMRIPLPACYFAEDDENNHLVIDGVQRITTIVRFFKDEFALKGLTAYKELNGKKFSELGKYKNELESYTIRCIILRNDNKQQLVQDIFARLNQGGVSLTPQEIRHALYPGNLDSLLSKLAQNTNISKFGLGKNGSRKKDGLQNEEQVLRFFAMKGDLSDYNGIMDKYLDVFMINNQHISDSDTALLQQRFCETLEKCIFVFKDDVFVDINKEKRRQSMAYYDLLMWSFEKLDFEFIKNHSDEIVEAFNSMCLIEDFQKTVYSGVQKKYAIIKRRKIWEEKLSGINE</sequence>
<dbReference type="Proteomes" id="UP001056766">
    <property type="component" value="Unassembled WGS sequence"/>
</dbReference>
<name>A0A9E4ZCW5_9EURY</name>
<feature type="domain" description="GmrSD restriction endonucleases N-terminal" evidence="1">
    <location>
        <begin position="20"/>
        <end position="162"/>
    </location>
</feature>
<dbReference type="Pfam" id="PF03235">
    <property type="entry name" value="GmrSD_N"/>
    <property type="match status" value="1"/>
</dbReference>
<accession>A0A9E4ZCW5</accession>
<keyword evidence="3" id="KW-1185">Reference proteome</keyword>
<organism evidence="2 3">
    <name type="scientific">Methanococcoides seepicolus</name>
    <dbReference type="NCBI Taxonomy" id="2828780"/>
    <lineage>
        <taxon>Archaea</taxon>
        <taxon>Methanobacteriati</taxon>
        <taxon>Methanobacteriota</taxon>
        <taxon>Stenosarchaea group</taxon>
        <taxon>Methanomicrobia</taxon>
        <taxon>Methanosarcinales</taxon>
        <taxon>Methanosarcinaceae</taxon>
        <taxon>Methanococcoides</taxon>
    </lineage>
</organism>
<protein>
    <submittedName>
        <fullName evidence="2">DUF262 domain-containing protein</fullName>
    </submittedName>
</protein>
<comment type="caution">
    <text evidence="2">The sequence shown here is derived from an EMBL/GenBank/DDBJ whole genome shotgun (WGS) entry which is preliminary data.</text>
</comment>
<reference evidence="2" key="1">
    <citation type="journal article" date="2021" name="mSystems">
        <title>Bacteria and Archaea Synergistically Convert Glycine Betaine to Biogenic Methane in the Formosa Cold Seep of the South China Sea.</title>
        <authorList>
            <person name="Li L."/>
            <person name="Zhang W."/>
            <person name="Zhang S."/>
            <person name="Song L."/>
            <person name="Sun Q."/>
            <person name="Zhang H."/>
            <person name="Xiang H."/>
            <person name="Dong X."/>
        </authorList>
    </citation>
    <scope>NUCLEOTIDE SEQUENCE</scope>
    <source>
        <strain evidence="2">LLY</strain>
    </source>
</reference>
<dbReference type="PANTHER" id="PTHR39639">
    <property type="entry name" value="CHROMOSOME 16, WHOLE GENOME SHOTGUN SEQUENCE"/>
    <property type="match status" value="1"/>
</dbReference>
<dbReference type="EMBL" id="JAGSOI010000002">
    <property type="protein sequence ID" value="MCM1985610.1"/>
    <property type="molecule type" value="Genomic_DNA"/>
</dbReference>
<evidence type="ECO:0000259" key="1">
    <source>
        <dbReference type="Pfam" id="PF03235"/>
    </source>
</evidence>
<evidence type="ECO:0000313" key="2">
    <source>
        <dbReference type="EMBL" id="MCM1985610.1"/>
    </source>
</evidence>